<name>A0A4S4L0Z2_9AGAM</name>
<evidence type="ECO:0000313" key="7">
    <source>
        <dbReference type="EMBL" id="THH04421.1"/>
    </source>
</evidence>
<dbReference type="Pfam" id="PF01565">
    <property type="entry name" value="FAD_binding_4"/>
    <property type="match status" value="1"/>
</dbReference>
<gene>
    <name evidence="7" type="ORF">EW145_g5531</name>
</gene>
<keyword evidence="3" id="KW-0274">FAD</keyword>
<dbReference type="InterPro" id="IPR036318">
    <property type="entry name" value="FAD-bd_PCMH-like_sf"/>
</dbReference>
<dbReference type="InterPro" id="IPR016166">
    <property type="entry name" value="FAD-bd_PCMH"/>
</dbReference>
<evidence type="ECO:0000256" key="4">
    <source>
        <dbReference type="ARBA" id="ARBA00023002"/>
    </source>
</evidence>
<dbReference type="SUPFAM" id="SSF56176">
    <property type="entry name" value="FAD-binding/transporter-associated domain-like"/>
    <property type="match status" value="1"/>
</dbReference>
<feature type="domain" description="FAD-binding PCMH-type" evidence="6">
    <location>
        <begin position="72"/>
        <end position="242"/>
    </location>
</feature>
<dbReference type="EMBL" id="SGPK01000345">
    <property type="protein sequence ID" value="THH04421.1"/>
    <property type="molecule type" value="Genomic_DNA"/>
</dbReference>
<dbReference type="PROSITE" id="PS51387">
    <property type="entry name" value="FAD_PCMH"/>
    <property type="match status" value="1"/>
</dbReference>
<evidence type="ECO:0000313" key="8">
    <source>
        <dbReference type="Proteomes" id="UP000308199"/>
    </source>
</evidence>
<dbReference type="PANTHER" id="PTHR42973">
    <property type="entry name" value="BINDING OXIDOREDUCTASE, PUTATIVE (AFU_ORTHOLOGUE AFUA_1G17690)-RELATED"/>
    <property type="match status" value="1"/>
</dbReference>
<dbReference type="InterPro" id="IPR050416">
    <property type="entry name" value="FAD-linked_Oxidoreductase"/>
</dbReference>
<organism evidence="7 8">
    <name type="scientific">Phellinidium pouzarii</name>
    <dbReference type="NCBI Taxonomy" id="167371"/>
    <lineage>
        <taxon>Eukaryota</taxon>
        <taxon>Fungi</taxon>
        <taxon>Dikarya</taxon>
        <taxon>Basidiomycota</taxon>
        <taxon>Agaricomycotina</taxon>
        <taxon>Agaricomycetes</taxon>
        <taxon>Hymenochaetales</taxon>
        <taxon>Hymenochaetaceae</taxon>
        <taxon>Phellinidium</taxon>
    </lineage>
</organism>
<comment type="similarity">
    <text evidence="1">Belongs to the oxygen-dependent FAD-linked oxidoreductase family.</text>
</comment>
<feature type="signal peptide" evidence="5">
    <location>
        <begin position="1"/>
        <end position="23"/>
    </location>
</feature>
<dbReference type="Proteomes" id="UP000308199">
    <property type="component" value="Unassembled WGS sequence"/>
</dbReference>
<evidence type="ECO:0000256" key="1">
    <source>
        <dbReference type="ARBA" id="ARBA00005466"/>
    </source>
</evidence>
<dbReference type="AlphaFoldDB" id="A0A4S4L0Z2"/>
<dbReference type="GO" id="GO:0016491">
    <property type="term" value="F:oxidoreductase activity"/>
    <property type="evidence" value="ECO:0007669"/>
    <property type="project" value="UniProtKB-KW"/>
</dbReference>
<evidence type="ECO:0000259" key="6">
    <source>
        <dbReference type="PROSITE" id="PS51387"/>
    </source>
</evidence>
<keyword evidence="2" id="KW-0285">Flavoprotein</keyword>
<dbReference type="Gene3D" id="3.30.465.10">
    <property type="match status" value="1"/>
</dbReference>
<feature type="chain" id="PRO_5020208713" description="FAD-binding PCMH-type domain-containing protein" evidence="5">
    <location>
        <begin position="24"/>
        <end position="500"/>
    </location>
</feature>
<dbReference type="InterPro" id="IPR012951">
    <property type="entry name" value="BBE"/>
</dbReference>
<reference evidence="7 8" key="1">
    <citation type="submission" date="2019-02" db="EMBL/GenBank/DDBJ databases">
        <title>Genome sequencing of the rare red list fungi Phellinidium pouzarii.</title>
        <authorList>
            <person name="Buettner E."/>
            <person name="Kellner H."/>
        </authorList>
    </citation>
    <scope>NUCLEOTIDE SEQUENCE [LARGE SCALE GENOMIC DNA]</scope>
    <source>
        <strain evidence="7 8">DSM 108285</strain>
    </source>
</reference>
<evidence type="ECO:0000256" key="2">
    <source>
        <dbReference type="ARBA" id="ARBA00022630"/>
    </source>
</evidence>
<dbReference type="InterPro" id="IPR006094">
    <property type="entry name" value="Oxid_FAD_bind_N"/>
</dbReference>
<keyword evidence="5" id="KW-0732">Signal</keyword>
<evidence type="ECO:0000256" key="3">
    <source>
        <dbReference type="ARBA" id="ARBA00022827"/>
    </source>
</evidence>
<dbReference type="Gene3D" id="3.30.43.10">
    <property type="entry name" value="Uridine Diphospho-n-acetylenolpyruvylglucosamine Reductase, domain 2"/>
    <property type="match status" value="1"/>
</dbReference>
<dbReference type="InterPro" id="IPR016169">
    <property type="entry name" value="FAD-bd_PCMH_sub2"/>
</dbReference>
<dbReference type="OrthoDB" id="2151789at2759"/>
<keyword evidence="4" id="KW-0560">Oxidoreductase</keyword>
<sequence length="500" mass="53455">MAALSRTFKLILLLFALLETAAGTIGIHDRTREHILVDICKEVASTISAASDVYYPPSAEYTADILHYASSSMQMSACSVEPGSAEDVGVILKIVQRTRTPFAVKSGGHATNPGFSSTEGVHISMTRFNGVGYDPSSGTADIGTGLIWDDVYAALAKHNVSVAGGRVSGIGVAGFTLGGGYTWLTNQHGLSLDTVEAFELVLPDGAVTKVTSSSSPDLFFGLRGGFNNFGIVTQITLKTFAQEQVWGGQLTFTSDNLDAIVEATANFSASNTDPKAQIITEFNFIEGQADVFTSIFYDGPSQPDGIFDEFLAIEAAATDISTRPLLSLVQSAQANATAGLRGAYETVSVTSFSVGLLNVIVNETIFWGTFLEALYPSGTFVSYDIEPFFASLFTHGSDSAYPPSRAQGLFPLNIYYAWNVSSADDFFRDKIRQSATTIKAAAVAEGQDIADAALYSNYAVIGTSIDQIYGQNVDRLKRIKARYDPENVMGLAGGWKIPSW</sequence>
<comment type="caution">
    <text evidence="7">The sequence shown here is derived from an EMBL/GenBank/DDBJ whole genome shotgun (WGS) entry which is preliminary data.</text>
</comment>
<proteinExistence type="inferred from homology"/>
<dbReference type="Gene3D" id="3.40.462.20">
    <property type="match status" value="1"/>
</dbReference>
<keyword evidence="8" id="KW-1185">Reference proteome</keyword>
<dbReference type="GO" id="GO:0071949">
    <property type="term" value="F:FAD binding"/>
    <property type="evidence" value="ECO:0007669"/>
    <property type="project" value="InterPro"/>
</dbReference>
<dbReference type="Pfam" id="PF08031">
    <property type="entry name" value="BBE"/>
    <property type="match status" value="1"/>
</dbReference>
<dbReference type="PANTHER" id="PTHR42973:SF13">
    <property type="entry name" value="FAD-BINDING PCMH-TYPE DOMAIN-CONTAINING PROTEIN"/>
    <property type="match status" value="1"/>
</dbReference>
<protein>
    <recommendedName>
        <fullName evidence="6">FAD-binding PCMH-type domain-containing protein</fullName>
    </recommendedName>
</protein>
<dbReference type="InterPro" id="IPR016167">
    <property type="entry name" value="FAD-bd_PCMH_sub1"/>
</dbReference>
<accession>A0A4S4L0Z2</accession>
<evidence type="ECO:0000256" key="5">
    <source>
        <dbReference type="SAM" id="SignalP"/>
    </source>
</evidence>